<sequence length="447" mass="48718">MQMKHVACGLAFLSACAVVLLSLSQRSSISSLLQTSRHVRVHLGPGNPLMKNIVIDKVYFPPGSHDSGLASVHGVVNGEYVQGNLRIKRIAHYHPRDGSWSGVEQSRVASYNPSAVQQIVSNSIQHAMLNLLEPAEEQENPSLPRSYEAPETIVSRDITKAAMNAVEEVLQPKETSLRSHPSKLHSLNSPEKSSVSNEKRRRRGGTGTVGGCSCKGSFEYEGEVFHSCTRRGRDRAWCYTHDGCGHTEAEGSWDYCEDPMVRTVKGCECDFPFLYKGRVHRQCVAVPGSKGTSWCKTRGECGQAGYIQTSGDRARWDHCELPPPAVAVALRDEMLTEGRADSRRARTCGASFSDASKHSNPFHFSAECARGEICGFMCSDPNFCPNCAGNNCRCATPRQVGEHCGDSSNRPPSYSSYTCKSGRCVFNCTTLGSECSTCNNGNCVCAA</sequence>
<dbReference type="Pfam" id="PF00040">
    <property type="entry name" value="fn2"/>
    <property type="match status" value="1"/>
</dbReference>
<dbReference type="InterPro" id="IPR013806">
    <property type="entry name" value="Kringle-like"/>
</dbReference>
<evidence type="ECO:0000256" key="2">
    <source>
        <dbReference type="ARBA" id="ARBA00023157"/>
    </source>
</evidence>
<feature type="region of interest" description="Disordered" evidence="3">
    <location>
        <begin position="171"/>
        <end position="208"/>
    </location>
</feature>
<evidence type="ECO:0000259" key="5">
    <source>
        <dbReference type="PROSITE" id="PS51092"/>
    </source>
</evidence>
<dbReference type="EMBL" id="HBKN01047574">
    <property type="protein sequence ID" value="CAE2337566.1"/>
    <property type="molecule type" value="Transcribed_RNA"/>
</dbReference>
<dbReference type="Gene3D" id="2.10.10.10">
    <property type="entry name" value="Fibronectin, type II, collagen-binding"/>
    <property type="match status" value="2"/>
</dbReference>
<evidence type="ECO:0000256" key="3">
    <source>
        <dbReference type="SAM" id="MobiDB-lite"/>
    </source>
</evidence>
<keyword evidence="2" id="KW-1015">Disulfide bond</keyword>
<dbReference type="InterPro" id="IPR000562">
    <property type="entry name" value="FN_type2_dom"/>
</dbReference>
<feature type="domain" description="Fibronectin type-II" evidence="5">
    <location>
        <begin position="209"/>
        <end position="258"/>
    </location>
</feature>
<accession>A0A7S4PL45</accession>
<dbReference type="SUPFAM" id="SSF57440">
    <property type="entry name" value="Kringle-like"/>
    <property type="match status" value="1"/>
</dbReference>
<dbReference type="PROSITE" id="PS51092">
    <property type="entry name" value="FN2_2"/>
    <property type="match status" value="2"/>
</dbReference>
<organism evidence="6">
    <name type="scientific">Guillardia theta</name>
    <name type="common">Cryptophyte</name>
    <name type="synonym">Cryptomonas phi</name>
    <dbReference type="NCBI Taxonomy" id="55529"/>
    <lineage>
        <taxon>Eukaryota</taxon>
        <taxon>Cryptophyceae</taxon>
        <taxon>Pyrenomonadales</taxon>
        <taxon>Geminigeraceae</taxon>
        <taxon>Guillardia</taxon>
    </lineage>
</organism>
<protein>
    <recommendedName>
        <fullName evidence="5">Fibronectin type-II domain-containing protein</fullName>
    </recommendedName>
</protein>
<evidence type="ECO:0000313" key="6">
    <source>
        <dbReference type="EMBL" id="CAE2337566.1"/>
    </source>
</evidence>
<feature type="signal peptide" evidence="4">
    <location>
        <begin position="1"/>
        <end position="22"/>
    </location>
</feature>
<reference evidence="6" key="1">
    <citation type="submission" date="2021-01" db="EMBL/GenBank/DDBJ databases">
        <authorList>
            <person name="Corre E."/>
            <person name="Pelletier E."/>
            <person name="Niang G."/>
            <person name="Scheremetjew M."/>
            <person name="Finn R."/>
            <person name="Kale V."/>
            <person name="Holt S."/>
            <person name="Cochrane G."/>
            <person name="Meng A."/>
            <person name="Brown T."/>
            <person name="Cohen L."/>
        </authorList>
    </citation>
    <scope>NUCLEOTIDE SEQUENCE</scope>
    <source>
        <strain evidence="6">CCMP 2712</strain>
    </source>
</reference>
<proteinExistence type="predicted"/>
<feature type="chain" id="PRO_5031560588" description="Fibronectin type-II domain-containing protein" evidence="4">
    <location>
        <begin position="23"/>
        <end position="447"/>
    </location>
</feature>
<evidence type="ECO:0000256" key="1">
    <source>
        <dbReference type="ARBA" id="ARBA00022737"/>
    </source>
</evidence>
<name>A0A7S4PL45_GUITH</name>
<feature type="compositionally biased region" description="Polar residues" evidence="3">
    <location>
        <begin position="185"/>
        <end position="196"/>
    </location>
</feature>
<keyword evidence="4" id="KW-0732">Signal</keyword>
<dbReference type="PROSITE" id="PS51257">
    <property type="entry name" value="PROKAR_LIPOPROTEIN"/>
    <property type="match status" value="1"/>
</dbReference>
<feature type="domain" description="Fibronectin type-II" evidence="5">
    <location>
        <begin position="264"/>
        <end position="321"/>
    </location>
</feature>
<gene>
    <name evidence="6" type="ORF">GTHE00462_LOCUS37120</name>
</gene>
<dbReference type="AlphaFoldDB" id="A0A7S4PL45"/>
<dbReference type="InterPro" id="IPR036943">
    <property type="entry name" value="FN_type2_sf"/>
</dbReference>
<keyword evidence="1" id="KW-0677">Repeat</keyword>
<evidence type="ECO:0000256" key="4">
    <source>
        <dbReference type="SAM" id="SignalP"/>
    </source>
</evidence>